<keyword evidence="2" id="KW-1185">Reference proteome</keyword>
<evidence type="ECO:0008006" key="3">
    <source>
        <dbReference type="Google" id="ProtNLM"/>
    </source>
</evidence>
<dbReference type="STRING" id="1231392.OCGS_2380"/>
<dbReference type="eggNOG" id="ENOG5032SG3">
    <property type="taxonomic scope" value="Bacteria"/>
</dbReference>
<organism evidence="1 2">
    <name type="scientific">Oceaniovalibus guishaninsula JLT2003</name>
    <dbReference type="NCBI Taxonomy" id="1231392"/>
    <lineage>
        <taxon>Bacteria</taxon>
        <taxon>Pseudomonadati</taxon>
        <taxon>Pseudomonadota</taxon>
        <taxon>Alphaproteobacteria</taxon>
        <taxon>Rhodobacterales</taxon>
        <taxon>Roseobacteraceae</taxon>
        <taxon>Oceaniovalibus</taxon>
    </lineage>
</organism>
<protein>
    <recommendedName>
        <fullName evidence="3">Gene transfer agent protein</fullName>
    </recommendedName>
</protein>
<dbReference type="EMBL" id="AMGO01000052">
    <property type="protein sequence ID" value="EKE43648.1"/>
    <property type="molecule type" value="Genomic_DNA"/>
</dbReference>
<dbReference type="Proteomes" id="UP000006765">
    <property type="component" value="Unassembled WGS sequence"/>
</dbReference>
<evidence type="ECO:0000313" key="1">
    <source>
        <dbReference type="EMBL" id="EKE43648.1"/>
    </source>
</evidence>
<dbReference type="PATRIC" id="fig|1231392.3.peg.2393"/>
<dbReference type="RefSeq" id="WP_007427532.1">
    <property type="nucleotide sequence ID" value="NZ_AMGO01000052.1"/>
</dbReference>
<dbReference type="InterPro" id="IPR021791">
    <property type="entry name" value="Phage_TAC_11"/>
</dbReference>
<accession>K2H7R2</accession>
<evidence type="ECO:0000313" key="2">
    <source>
        <dbReference type="Proteomes" id="UP000006765"/>
    </source>
</evidence>
<comment type="caution">
    <text evidence="1">The sequence shown here is derived from an EMBL/GenBank/DDBJ whole genome shotgun (WGS) entry which is preliminary data.</text>
</comment>
<gene>
    <name evidence="1" type="ORF">OCGS_2380</name>
</gene>
<proteinExistence type="predicted"/>
<sequence length="105" mass="10646">MSANPWAGEVALTLNGEVLTARLTLGALAELEAALGTGTLVELVERFETGRHSARDVLALVAAGLRGGGWRGTAADLLTAEIGGGPAEAARVAARLLVRAFAPAE</sequence>
<dbReference type="Pfam" id="PF11836">
    <property type="entry name" value="Phage_TAC_11"/>
    <property type="match status" value="1"/>
</dbReference>
<reference evidence="1 2" key="1">
    <citation type="journal article" date="2012" name="J. Bacteriol.">
        <title>Draft Genome Sequence of Oceaniovalibus guishaninsula JLT2003T.</title>
        <authorList>
            <person name="Tang K."/>
            <person name="Liu K."/>
            <person name="Jiao N."/>
        </authorList>
    </citation>
    <scope>NUCLEOTIDE SEQUENCE [LARGE SCALE GENOMIC DNA]</scope>
    <source>
        <strain evidence="1 2">JLT2003</strain>
    </source>
</reference>
<name>K2H7R2_9RHOB</name>
<dbReference type="AlphaFoldDB" id="K2H7R2"/>